<dbReference type="GO" id="GO:0016773">
    <property type="term" value="F:phosphotransferase activity, alcohol group as acceptor"/>
    <property type="evidence" value="ECO:0007669"/>
    <property type="project" value="InterPro"/>
</dbReference>
<organism evidence="1 2">
    <name type="scientific">Prauserella rugosa</name>
    <dbReference type="NCBI Taxonomy" id="43354"/>
    <lineage>
        <taxon>Bacteria</taxon>
        <taxon>Bacillati</taxon>
        <taxon>Actinomycetota</taxon>
        <taxon>Actinomycetes</taxon>
        <taxon>Pseudonocardiales</taxon>
        <taxon>Pseudonocardiaceae</taxon>
        <taxon>Prauserella</taxon>
    </lineage>
</organism>
<protein>
    <submittedName>
        <fullName evidence="1">Streptomycin 6-kinase</fullName>
    </submittedName>
</protein>
<sequence>MVDLSAPRATATRERLRARFGADVAAWWAKLPSVLRGLAHDWELELGEPVGSGNTSLVVRCRRAGRAHEPAILKLTPDPAIASAEATALRVWAPTGRVPAVYAAGTGALLLEAITPETPLAEQAEPAPLTEVAALIQALHPPGFADEAAAGGIGSAAARTDELFALWTRRAAGDTQLAAALARGRALAAELAGDPPRLVLAHGDLHPGNVLTPGRAPEHPQRRLVAIDPRPSLADPASDAIDWVVLGVPARWRAAAEELAASLDVDPDRLWAWCRAFAARLAATEAATERRQAFRDMAV</sequence>
<name>A0A660CFV5_9PSEU</name>
<dbReference type="AlphaFoldDB" id="A0A660CFV5"/>
<dbReference type="Proteomes" id="UP000317303">
    <property type="component" value="Unassembled WGS sequence"/>
</dbReference>
<reference evidence="1 2" key="1">
    <citation type="submission" date="2019-07" db="EMBL/GenBank/DDBJ databases">
        <title>R&amp;d 2014.</title>
        <authorList>
            <person name="Klenk H.-P."/>
        </authorList>
    </citation>
    <scope>NUCLEOTIDE SEQUENCE [LARGE SCALE GENOMIC DNA]</scope>
    <source>
        <strain evidence="1 2">DSM 43194</strain>
    </source>
</reference>
<dbReference type="GO" id="GO:0016301">
    <property type="term" value="F:kinase activity"/>
    <property type="evidence" value="ECO:0007669"/>
    <property type="project" value="UniProtKB-KW"/>
</dbReference>
<dbReference type="Pfam" id="PF04655">
    <property type="entry name" value="APH_6_hur"/>
    <property type="match status" value="1"/>
</dbReference>
<keyword evidence="1" id="KW-0418">Kinase</keyword>
<keyword evidence="1" id="KW-0808">Transferase</keyword>
<dbReference type="RefSeq" id="WP_169741960.1">
    <property type="nucleotide sequence ID" value="NZ_JOIJ01000015.1"/>
</dbReference>
<accession>A0A660CFV5</accession>
<evidence type="ECO:0000313" key="1">
    <source>
        <dbReference type="EMBL" id="TWH19861.1"/>
    </source>
</evidence>
<dbReference type="GO" id="GO:0019748">
    <property type="term" value="P:secondary metabolic process"/>
    <property type="evidence" value="ECO:0007669"/>
    <property type="project" value="InterPro"/>
</dbReference>
<dbReference type="InterPro" id="IPR011009">
    <property type="entry name" value="Kinase-like_dom_sf"/>
</dbReference>
<dbReference type="InterPro" id="IPR006748">
    <property type="entry name" value="NH2Glyco/OHUrea_AB-resist_kin"/>
</dbReference>
<keyword evidence="2" id="KW-1185">Reference proteome</keyword>
<comment type="caution">
    <text evidence="1">The sequence shown here is derived from an EMBL/GenBank/DDBJ whole genome shotgun (WGS) entry which is preliminary data.</text>
</comment>
<gene>
    <name evidence="1" type="ORF">JD82_01698</name>
</gene>
<dbReference type="Gene3D" id="3.90.1200.10">
    <property type="match status" value="1"/>
</dbReference>
<dbReference type="SUPFAM" id="SSF56112">
    <property type="entry name" value="Protein kinase-like (PK-like)"/>
    <property type="match status" value="1"/>
</dbReference>
<proteinExistence type="predicted"/>
<dbReference type="EMBL" id="VLJV01000001">
    <property type="protein sequence ID" value="TWH19861.1"/>
    <property type="molecule type" value="Genomic_DNA"/>
</dbReference>
<evidence type="ECO:0000313" key="2">
    <source>
        <dbReference type="Proteomes" id="UP000317303"/>
    </source>
</evidence>